<gene>
    <name evidence="4" type="ORF">SAMN02982931_00053</name>
</gene>
<dbReference type="InterPro" id="IPR020904">
    <property type="entry name" value="Sc_DH/Rdtase_CS"/>
</dbReference>
<dbReference type="InterPro" id="IPR003560">
    <property type="entry name" value="DHB_DH"/>
</dbReference>
<dbReference type="STRING" id="665467.SAMN02982931_00053"/>
<dbReference type="SUPFAM" id="SSF51735">
    <property type="entry name" value="NAD(P)-binding Rossmann-fold domains"/>
    <property type="match status" value="1"/>
</dbReference>
<dbReference type="RefSeq" id="WP_090874223.1">
    <property type="nucleotide sequence ID" value="NZ_FMXQ01000001.1"/>
</dbReference>
<dbReference type="FunFam" id="3.40.50.720:FF:000084">
    <property type="entry name" value="Short-chain dehydrogenase reductase"/>
    <property type="match status" value="1"/>
</dbReference>
<dbReference type="Gene3D" id="3.40.50.720">
    <property type="entry name" value="NAD(P)-binding Rossmann-like Domain"/>
    <property type="match status" value="1"/>
</dbReference>
<protein>
    <submittedName>
        <fullName evidence="4">2,3-dihydro-2,3-dihydroxybenzoate dehydrogenase</fullName>
    </submittedName>
</protein>
<keyword evidence="2" id="KW-0560">Oxidoreductase</keyword>
<proteinExistence type="inferred from homology"/>
<dbReference type="GO" id="GO:0019290">
    <property type="term" value="P:siderophore biosynthetic process"/>
    <property type="evidence" value="ECO:0007669"/>
    <property type="project" value="InterPro"/>
</dbReference>
<sequence>MSDEFAGLKGTVGLVTGAAKGIGEGVARKLHGAGMKLALADVDGDGLKAMAGELGGDVLTFPLDVTDGAAVEACVAETEDKLGPIDRLAHVVGIQRFGPIAELSDEDFDATFNVNVRAAFLVARAVSKRMLPRKRGSIVAVASTAARTPRIGQGAYCASKAAVAQMMCVLGLEMAPHDIRVNCVSPGVTETGMVQRLMATMETPEVVIKGSLDGFRVGVPIGRLARSEEIADAVAYLLSDRSSYLTMQDIVVDGGGALGA</sequence>
<organism evidence="4 5">
    <name type="scientific">Bauldia litoralis</name>
    <dbReference type="NCBI Taxonomy" id="665467"/>
    <lineage>
        <taxon>Bacteria</taxon>
        <taxon>Pseudomonadati</taxon>
        <taxon>Pseudomonadota</taxon>
        <taxon>Alphaproteobacteria</taxon>
        <taxon>Hyphomicrobiales</taxon>
        <taxon>Kaistiaceae</taxon>
        <taxon>Bauldia</taxon>
    </lineage>
</organism>
<evidence type="ECO:0000313" key="4">
    <source>
        <dbReference type="EMBL" id="SDB02307.1"/>
    </source>
</evidence>
<evidence type="ECO:0000256" key="1">
    <source>
        <dbReference type="ARBA" id="ARBA00006484"/>
    </source>
</evidence>
<dbReference type="InterPro" id="IPR057326">
    <property type="entry name" value="KR_dom"/>
</dbReference>
<evidence type="ECO:0000256" key="2">
    <source>
        <dbReference type="ARBA" id="ARBA00023002"/>
    </source>
</evidence>
<dbReference type="SMART" id="SM00822">
    <property type="entry name" value="PKS_KR"/>
    <property type="match status" value="1"/>
</dbReference>
<reference evidence="4 5" key="1">
    <citation type="submission" date="2016-10" db="EMBL/GenBank/DDBJ databases">
        <authorList>
            <person name="de Groot N.N."/>
        </authorList>
    </citation>
    <scope>NUCLEOTIDE SEQUENCE [LARGE SCALE GENOMIC DNA]</scope>
    <source>
        <strain evidence="4 5">ATCC 35022</strain>
    </source>
</reference>
<dbReference type="AlphaFoldDB" id="A0A1G6A1L8"/>
<dbReference type="PRINTS" id="PR01397">
    <property type="entry name" value="DHBDHDRGNASE"/>
</dbReference>
<comment type="similarity">
    <text evidence="1">Belongs to the short-chain dehydrogenases/reductases (SDR) family.</text>
</comment>
<dbReference type="PANTHER" id="PTHR42760">
    <property type="entry name" value="SHORT-CHAIN DEHYDROGENASES/REDUCTASES FAMILY MEMBER"/>
    <property type="match status" value="1"/>
</dbReference>
<dbReference type="Proteomes" id="UP000199071">
    <property type="component" value="Unassembled WGS sequence"/>
</dbReference>
<dbReference type="InterPro" id="IPR002347">
    <property type="entry name" value="SDR_fam"/>
</dbReference>
<dbReference type="PANTHER" id="PTHR42760:SF115">
    <property type="entry name" value="3-OXOACYL-[ACYL-CARRIER-PROTEIN] REDUCTASE FABG"/>
    <property type="match status" value="1"/>
</dbReference>
<dbReference type="GO" id="GO:0008667">
    <property type="term" value="F:2,3-dihydro-2,3-dihydroxybenzoate dehydrogenase activity"/>
    <property type="evidence" value="ECO:0007669"/>
    <property type="project" value="InterPro"/>
</dbReference>
<dbReference type="OrthoDB" id="9789398at2"/>
<feature type="domain" description="Ketoreductase" evidence="3">
    <location>
        <begin position="10"/>
        <end position="187"/>
    </location>
</feature>
<accession>A0A1G6A1L8</accession>
<dbReference type="GO" id="GO:0016616">
    <property type="term" value="F:oxidoreductase activity, acting on the CH-OH group of donors, NAD or NADP as acceptor"/>
    <property type="evidence" value="ECO:0007669"/>
    <property type="project" value="UniProtKB-ARBA"/>
</dbReference>
<dbReference type="InterPro" id="IPR036291">
    <property type="entry name" value="NAD(P)-bd_dom_sf"/>
</dbReference>
<dbReference type="PROSITE" id="PS00061">
    <property type="entry name" value="ADH_SHORT"/>
    <property type="match status" value="1"/>
</dbReference>
<dbReference type="Pfam" id="PF13561">
    <property type="entry name" value="adh_short_C2"/>
    <property type="match status" value="1"/>
</dbReference>
<keyword evidence="5" id="KW-1185">Reference proteome</keyword>
<name>A0A1G6A1L8_9HYPH</name>
<evidence type="ECO:0000313" key="5">
    <source>
        <dbReference type="Proteomes" id="UP000199071"/>
    </source>
</evidence>
<dbReference type="EMBL" id="FMXQ01000001">
    <property type="protein sequence ID" value="SDB02307.1"/>
    <property type="molecule type" value="Genomic_DNA"/>
</dbReference>
<evidence type="ECO:0000259" key="3">
    <source>
        <dbReference type="SMART" id="SM00822"/>
    </source>
</evidence>